<proteinExistence type="predicted"/>
<dbReference type="EMBL" id="CP013421">
    <property type="protein sequence ID" value="AOJ76889.1"/>
    <property type="molecule type" value="Genomic_DNA"/>
</dbReference>
<dbReference type="Proteomes" id="UP000243680">
    <property type="component" value="Chromosome 3"/>
</dbReference>
<name>A0A1B4LI82_9BURK</name>
<dbReference type="AlphaFoldDB" id="A0A1B4LI82"/>
<evidence type="ECO:0000313" key="1">
    <source>
        <dbReference type="EMBL" id="AOJ76889.1"/>
    </source>
</evidence>
<reference evidence="1 2" key="1">
    <citation type="submission" date="2015-12" db="EMBL/GenBank/DDBJ databases">
        <title>Diversity of Burkholderia near neighbor genomes.</title>
        <authorList>
            <person name="Sahl J."/>
            <person name="Wagner D."/>
            <person name="Keim P."/>
        </authorList>
    </citation>
    <scope>NUCLEOTIDE SEQUENCE [LARGE SCALE GENOMIC DNA]</scope>
    <source>
        <strain evidence="1 2">MSMB0783</strain>
    </source>
</reference>
<accession>A0A1B4LI82</accession>
<protein>
    <submittedName>
        <fullName evidence="1">Uncharacterized protein</fullName>
    </submittedName>
</protein>
<organism evidence="1 2">
    <name type="scientific">Burkholderia ubonensis</name>
    <dbReference type="NCBI Taxonomy" id="101571"/>
    <lineage>
        <taxon>Bacteria</taxon>
        <taxon>Pseudomonadati</taxon>
        <taxon>Pseudomonadota</taxon>
        <taxon>Betaproteobacteria</taxon>
        <taxon>Burkholderiales</taxon>
        <taxon>Burkholderiaceae</taxon>
        <taxon>Burkholderia</taxon>
        <taxon>Burkholderia cepacia complex</taxon>
    </lineage>
</organism>
<sequence>MECDRAAVRGGGRPVGPRLSRRHSACGLLWALAGLMVARSRDIARRHVEIGAACADTTR</sequence>
<evidence type="ECO:0000313" key="2">
    <source>
        <dbReference type="Proteomes" id="UP000243680"/>
    </source>
</evidence>
<gene>
    <name evidence="1" type="ORF">WJ35_17715</name>
</gene>